<accession>A0A7C3SII2</accession>
<evidence type="ECO:0000313" key="1">
    <source>
        <dbReference type="EMBL" id="HGB14326.1"/>
    </source>
</evidence>
<dbReference type="EMBL" id="DTHB01000028">
    <property type="protein sequence ID" value="HGB14326.1"/>
    <property type="molecule type" value="Genomic_DNA"/>
</dbReference>
<sequence length="85" mass="9227">MRNGKAPVIPLSLHPGFHDRRRINELKTALLAETLAFAQMALDNAEDPGRASARAERILKRACALLGEARERLMLELLSGAAPPG</sequence>
<organism evidence="1">
    <name type="scientific">Desulfobacca acetoxidans</name>
    <dbReference type="NCBI Taxonomy" id="60893"/>
    <lineage>
        <taxon>Bacteria</taxon>
        <taxon>Pseudomonadati</taxon>
        <taxon>Thermodesulfobacteriota</taxon>
        <taxon>Desulfobaccia</taxon>
        <taxon>Desulfobaccales</taxon>
        <taxon>Desulfobaccaceae</taxon>
        <taxon>Desulfobacca</taxon>
    </lineage>
</organism>
<comment type="caution">
    <text evidence="1">The sequence shown here is derived from an EMBL/GenBank/DDBJ whole genome shotgun (WGS) entry which is preliminary data.</text>
</comment>
<dbReference type="AlphaFoldDB" id="A0A7C3SII2"/>
<proteinExistence type="predicted"/>
<reference evidence="1" key="1">
    <citation type="journal article" date="2020" name="mSystems">
        <title>Genome- and Community-Level Interaction Insights into Carbon Utilization and Element Cycling Functions of Hydrothermarchaeota in Hydrothermal Sediment.</title>
        <authorList>
            <person name="Zhou Z."/>
            <person name="Liu Y."/>
            <person name="Xu W."/>
            <person name="Pan J."/>
            <person name="Luo Z.H."/>
            <person name="Li M."/>
        </authorList>
    </citation>
    <scope>NUCLEOTIDE SEQUENCE [LARGE SCALE GENOMIC DNA]</scope>
    <source>
        <strain evidence="1">SpSt-776</strain>
    </source>
</reference>
<name>A0A7C3SII2_9BACT</name>
<gene>
    <name evidence="1" type="ORF">ENV62_03690</name>
</gene>
<protein>
    <submittedName>
        <fullName evidence="1">Uncharacterized protein</fullName>
    </submittedName>
</protein>